<dbReference type="PIRSF" id="PIRSF004553">
    <property type="entry name" value="CHP00095"/>
    <property type="match status" value="1"/>
</dbReference>
<dbReference type="CDD" id="cd02440">
    <property type="entry name" value="AdoMet_MTases"/>
    <property type="match status" value="1"/>
</dbReference>
<reference evidence="3" key="1">
    <citation type="journal article" date="2020" name="mSystems">
        <title>Genome- and Community-Level Interaction Insights into Carbon Utilization and Element Cycling Functions of Hydrothermarchaeota in Hydrothermal Sediment.</title>
        <authorList>
            <person name="Zhou Z."/>
            <person name="Liu Y."/>
            <person name="Xu W."/>
            <person name="Pan J."/>
            <person name="Luo Z.H."/>
            <person name="Li M."/>
        </authorList>
    </citation>
    <scope>NUCLEOTIDE SEQUENCE [LARGE SCALE GENOMIC DNA]</scope>
    <source>
        <strain evidence="3">HyVt-113</strain>
    </source>
</reference>
<evidence type="ECO:0000313" key="3">
    <source>
        <dbReference type="EMBL" id="HDD35241.1"/>
    </source>
</evidence>
<organism evidence="3">
    <name type="scientific">Desulfofervidus auxilii</name>
    <dbReference type="NCBI Taxonomy" id="1621989"/>
    <lineage>
        <taxon>Bacteria</taxon>
        <taxon>Pseudomonadati</taxon>
        <taxon>Thermodesulfobacteriota</taxon>
        <taxon>Candidatus Desulfofervidia</taxon>
        <taxon>Candidatus Desulfofervidales</taxon>
        <taxon>Candidatus Desulfofervidaceae</taxon>
        <taxon>Candidatus Desulfofervidus</taxon>
    </lineage>
</organism>
<dbReference type="InterPro" id="IPR004398">
    <property type="entry name" value="RNA_MeTrfase_RsmD"/>
</dbReference>
<dbReference type="SUPFAM" id="SSF53335">
    <property type="entry name" value="S-adenosyl-L-methionine-dependent methyltransferases"/>
    <property type="match status" value="1"/>
</dbReference>
<proteinExistence type="predicted"/>
<dbReference type="GO" id="GO:0003676">
    <property type="term" value="F:nucleic acid binding"/>
    <property type="evidence" value="ECO:0007669"/>
    <property type="project" value="InterPro"/>
</dbReference>
<dbReference type="PANTHER" id="PTHR43542:SF1">
    <property type="entry name" value="METHYLTRANSFERASE"/>
    <property type="match status" value="1"/>
</dbReference>
<dbReference type="EMBL" id="DQWQ01000020">
    <property type="protein sequence ID" value="HDD35241.1"/>
    <property type="molecule type" value="Genomic_DNA"/>
</dbReference>
<dbReference type="Pfam" id="PF03602">
    <property type="entry name" value="Cons_hypoth95"/>
    <property type="match status" value="1"/>
</dbReference>
<gene>
    <name evidence="3" type="primary">rsmD</name>
    <name evidence="3" type="ORF">ENF30_00405</name>
</gene>
<dbReference type="EC" id="2.1.1.171" evidence="3"/>
<dbReference type="Proteomes" id="UP000885706">
    <property type="component" value="Unassembled WGS sequence"/>
</dbReference>
<dbReference type="PROSITE" id="PS00092">
    <property type="entry name" value="N6_MTASE"/>
    <property type="match status" value="1"/>
</dbReference>
<keyword evidence="2 3" id="KW-0808">Transferase</keyword>
<dbReference type="Gene3D" id="3.40.50.150">
    <property type="entry name" value="Vaccinia Virus protein VP39"/>
    <property type="match status" value="1"/>
</dbReference>
<accession>A0A7V0NE30</accession>
<protein>
    <submittedName>
        <fullName evidence="3">16S rRNA (Guanine(966)-N(2))-methyltransferase RsmD</fullName>
        <ecNumber evidence="3">2.1.1.171</ecNumber>
    </submittedName>
</protein>
<keyword evidence="1 3" id="KW-0489">Methyltransferase</keyword>
<dbReference type="InterPro" id="IPR002052">
    <property type="entry name" value="DNA_methylase_N6_adenine_CS"/>
</dbReference>
<name>A0A7V0NE30_DESA2</name>
<evidence type="ECO:0000256" key="2">
    <source>
        <dbReference type="ARBA" id="ARBA00022679"/>
    </source>
</evidence>
<dbReference type="PANTHER" id="PTHR43542">
    <property type="entry name" value="METHYLTRANSFERASE"/>
    <property type="match status" value="1"/>
</dbReference>
<evidence type="ECO:0000256" key="1">
    <source>
        <dbReference type="ARBA" id="ARBA00022603"/>
    </source>
</evidence>
<dbReference type="InterPro" id="IPR029063">
    <property type="entry name" value="SAM-dependent_MTases_sf"/>
</dbReference>
<dbReference type="NCBIfam" id="TIGR00095">
    <property type="entry name" value="16S rRNA (guanine(966)-N(2))-methyltransferase RsmD"/>
    <property type="match status" value="1"/>
</dbReference>
<dbReference type="AlphaFoldDB" id="A0A7V0NE30"/>
<dbReference type="GO" id="GO:0052913">
    <property type="term" value="F:16S rRNA (guanine(966)-N(2))-methyltransferase activity"/>
    <property type="evidence" value="ECO:0007669"/>
    <property type="project" value="UniProtKB-EC"/>
</dbReference>
<comment type="caution">
    <text evidence="3">The sequence shown here is derived from an EMBL/GenBank/DDBJ whole genome shotgun (WGS) entry which is preliminary data.</text>
</comment>
<sequence length="180" mass="20330">MRVIAGKYKGYPLAAPAYRFIRPTTDRVKTAIFNILPHDIWESAVVLDLYAGTGNLGIEALSRGAKKVVFIDKSPLAVKIIKKNLSKIGVKANVWKRDILKGLSFLNDKFSIIFMDPPYEKGYVEKTLLIIEKRKKEILEKEGLIVIEHSPKEKFALLGFKLITCKHYGQTQVSILLGEE</sequence>